<accession>A0AAV5LCR1</accession>
<organism evidence="1 2">
    <name type="scientific">Rubroshorea leprosula</name>
    <dbReference type="NCBI Taxonomy" id="152421"/>
    <lineage>
        <taxon>Eukaryota</taxon>
        <taxon>Viridiplantae</taxon>
        <taxon>Streptophyta</taxon>
        <taxon>Embryophyta</taxon>
        <taxon>Tracheophyta</taxon>
        <taxon>Spermatophyta</taxon>
        <taxon>Magnoliopsida</taxon>
        <taxon>eudicotyledons</taxon>
        <taxon>Gunneridae</taxon>
        <taxon>Pentapetalae</taxon>
        <taxon>rosids</taxon>
        <taxon>malvids</taxon>
        <taxon>Malvales</taxon>
        <taxon>Dipterocarpaceae</taxon>
        <taxon>Rubroshorea</taxon>
    </lineage>
</organism>
<proteinExistence type="predicted"/>
<dbReference type="EMBL" id="BPVZ01000108">
    <property type="protein sequence ID" value="GKV35038.1"/>
    <property type="molecule type" value="Genomic_DNA"/>
</dbReference>
<gene>
    <name evidence="1" type="ORF">SLEP1_g43358</name>
</gene>
<comment type="caution">
    <text evidence="1">The sequence shown here is derived from an EMBL/GenBank/DDBJ whole genome shotgun (WGS) entry which is preliminary data.</text>
</comment>
<evidence type="ECO:0000313" key="2">
    <source>
        <dbReference type="Proteomes" id="UP001054252"/>
    </source>
</evidence>
<name>A0AAV5LCR1_9ROSI</name>
<reference evidence="1 2" key="1">
    <citation type="journal article" date="2021" name="Commun. Biol.">
        <title>The genome of Shorea leprosula (Dipterocarpaceae) highlights the ecological relevance of drought in aseasonal tropical rainforests.</title>
        <authorList>
            <person name="Ng K.K.S."/>
            <person name="Kobayashi M.J."/>
            <person name="Fawcett J.A."/>
            <person name="Hatakeyama M."/>
            <person name="Paape T."/>
            <person name="Ng C.H."/>
            <person name="Ang C.C."/>
            <person name="Tnah L.H."/>
            <person name="Lee C.T."/>
            <person name="Nishiyama T."/>
            <person name="Sese J."/>
            <person name="O'Brien M.J."/>
            <person name="Copetti D."/>
            <person name="Mohd Noor M.I."/>
            <person name="Ong R.C."/>
            <person name="Putra M."/>
            <person name="Sireger I.Z."/>
            <person name="Indrioko S."/>
            <person name="Kosugi Y."/>
            <person name="Izuno A."/>
            <person name="Isagi Y."/>
            <person name="Lee S.L."/>
            <person name="Shimizu K.K."/>
        </authorList>
    </citation>
    <scope>NUCLEOTIDE SEQUENCE [LARGE SCALE GENOMIC DNA]</scope>
    <source>
        <strain evidence="1">214</strain>
    </source>
</reference>
<dbReference type="AlphaFoldDB" id="A0AAV5LCR1"/>
<sequence>MKHIAIDLHFVWDLVDQKILYVSHISSHDQLADGLTKALSTVRGSKISVADVTSILQERVKVLHDLHSMPT</sequence>
<evidence type="ECO:0000313" key="1">
    <source>
        <dbReference type="EMBL" id="GKV35038.1"/>
    </source>
</evidence>
<dbReference type="Proteomes" id="UP001054252">
    <property type="component" value="Unassembled WGS sequence"/>
</dbReference>
<keyword evidence="2" id="KW-1185">Reference proteome</keyword>
<protein>
    <submittedName>
        <fullName evidence="1">Uncharacterized protein</fullName>
    </submittedName>
</protein>